<comment type="caution">
    <text evidence="1">The sequence shown here is derived from an EMBL/GenBank/DDBJ whole genome shotgun (WGS) entry which is preliminary data.</text>
</comment>
<gene>
    <name evidence="1" type="ORF">RESH_04165</name>
</gene>
<reference evidence="1 2" key="1">
    <citation type="journal article" date="2013" name="Mar. Genomics">
        <title>Expression of sulfatases in Rhodopirellula baltica and the diversity of sulfatases in the genus Rhodopirellula.</title>
        <authorList>
            <person name="Wegner C.E."/>
            <person name="Richter-Heitmann T."/>
            <person name="Klindworth A."/>
            <person name="Klockow C."/>
            <person name="Richter M."/>
            <person name="Achstetter T."/>
            <person name="Glockner F.O."/>
            <person name="Harder J."/>
        </authorList>
    </citation>
    <scope>NUCLEOTIDE SEQUENCE [LARGE SCALE GENOMIC DNA]</scope>
    <source>
        <strain evidence="1 2">SH398</strain>
    </source>
</reference>
<accession>M5SGJ3</accession>
<protein>
    <submittedName>
        <fullName evidence="1">Uncharacterized protein</fullName>
    </submittedName>
</protein>
<proteinExistence type="predicted"/>
<name>M5SGJ3_9BACT</name>
<dbReference type="EMBL" id="ANOF01000129">
    <property type="protein sequence ID" value="EMI25289.1"/>
    <property type="molecule type" value="Genomic_DNA"/>
</dbReference>
<dbReference type="AlphaFoldDB" id="M5SGJ3"/>
<dbReference type="Proteomes" id="UP000011996">
    <property type="component" value="Unassembled WGS sequence"/>
</dbReference>
<sequence>MFAWLAAVVEQHDANGLTWTRLQPGFAIEGCSTEQLRTTALL</sequence>
<organism evidence="1 2">
    <name type="scientific">Rhodopirellula europaea SH398</name>
    <dbReference type="NCBI Taxonomy" id="1263868"/>
    <lineage>
        <taxon>Bacteria</taxon>
        <taxon>Pseudomonadati</taxon>
        <taxon>Planctomycetota</taxon>
        <taxon>Planctomycetia</taxon>
        <taxon>Pirellulales</taxon>
        <taxon>Pirellulaceae</taxon>
        <taxon>Rhodopirellula</taxon>
    </lineage>
</organism>
<evidence type="ECO:0000313" key="2">
    <source>
        <dbReference type="Proteomes" id="UP000011996"/>
    </source>
</evidence>
<evidence type="ECO:0000313" key="1">
    <source>
        <dbReference type="EMBL" id="EMI25289.1"/>
    </source>
</evidence>